<protein>
    <recommendedName>
        <fullName evidence="4 11">Flagellar motor switch protein FliM</fullName>
    </recommendedName>
</protein>
<comment type="similarity">
    <text evidence="3">Belongs to the FliM family.</text>
</comment>
<dbReference type="AlphaFoldDB" id="A0A445MTC1"/>
<dbReference type="InterPro" id="IPR036429">
    <property type="entry name" value="SpoA-like_sf"/>
</dbReference>
<organism evidence="13">
    <name type="scientific">uncultured Desulfobacterium sp</name>
    <dbReference type="NCBI Taxonomy" id="201089"/>
    <lineage>
        <taxon>Bacteria</taxon>
        <taxon>Pseudomonadati</taxon>
        <taxon>Thermodesulfobacteriota</taxon>
        <taxon>Desulfobacteria</taxon>
        <taxon>Desulfobacterales</taxon>
        <taxon>Desulfobacteriaceae</taxon>
        <taxon>Desulfobacterium</taxon>
        <taxon>environmental samples</taxon>
    </lineage>
</organism>
<gene>
    <name evidence="13" type="ORF">PITCH_A1500007</name>
</gene>
<evidence type="ECO:0000256" key="11">
    <source>
        <dbReference type="NCBIfam" id="TIGR01397"/>
    </source>
</evidence>
<dbReference type="SUPFAM" id="SSF101801">
    <property type="entry name" value="Surface presentation of antigens (SPOA)"/>
    <property type="match status" value="1"/>
</dbReference>
<sequence>MAEQILSQEEIDSLLGAMDKGELEIDLNKSNEPEIESYDITSQSIKLRDQFQALEEVYDKFATLLRSALSTTLQKSIGVEFISTEMVKFEEFMAAFSNPTNFTSFNMDPLIGSGLFAIEPSLVFSLIDCMFGGTGKPIEKTRDVFTQIELNLMRKFGVDVLECLEKAWEYIFPLKLSFKKIETKPEFVHLVAPSDLVIIVLFSIHGQEFSGNIHMCISYLMLEPIKEKLSSRYLRERDRESTWSAEISSLLGSAQICVSGELGRTIQSVQDILFLQIDDIIYLNNGPLDPVTIKVEDIPKYLGSPGTYKGNTSVQINNYVKRCGGVESHANN</sequence>
<keyword evidence="13" id="KW-0969">Cilium</keyword>
<comment type="function">
    <text evidence="10">FliM is one of three proteins (FliG, FliN, FliM) that forms the rotor-mounted switch complex (C ring), located at the base of the basal body. This complex interacts with the CheY and CheZ chemotaxis proteins, in addition to contacting components of the motor that determine the direction of flagellar rotation.</text>
</comment>
<evidence type="ECO:0000256" key="5">
    <source>
        <dbReference type="ARBA" id="ARBA00022475"/>
    </source>
</evidence>
<dbReference type="SUPFAM" id="SSF103039">
    <property type="entry name" value="CheC-like"/>
    <property type="match status" value="1"/>
</dbReference>
<name>A0A445MTC1_9BACT</name>
<dbReference type="GO" id="GO:0071978">
    <property type="term" value="P:bacterial-type flagellum-dependent swarming motility"/>
    <property type="evidence" value="ECO:0007669"/>
    <property type="project" value="TreeGrafter"/>
</dbReference>
<dbReference type="EMBL" id="OJIN01000058">
    <property type="protein sequence ID" value="SPD72693.1"/>
    <property type="molecule type" value="Genomic_DNA"/>
</dbReference>
<evidence type="ECO:0000256" key="9">
    <source>
        <dbReference type="ARBA" id="ARBA00023143"/>
    </source>
</evidence>
<dbReference type="InterPro" id="IPR001543">
    <property type="entry name" value="FliN-like_C"/>
</dbReference>
<dbReference type="PANTHER" id="PTHR30034:SF6">
    <property type="entry name" value="YOP PROTEINS TRANSLOCATION PROTEIN Q"/>
    <property type="match status" value="1"/>
</dbReference>
<dbReference type="CDD" id="cd17908">
    <property type="entry name" value="FliM"/>
    <property type="match status" value="1"/>
</dbReference>
<evidence type="ECO:0000313" key="13">
    <source>
        <dbReference type="EMBL" id="SPD72693.1"/>
    </source>
</evidence>
<keyword evidence="13" id="KW-0282">Flagellum</keyword>
<comment type="subcellular location">
    <subcellularLocation>
        <location evidence="1">Bacterial flagellum basal body</location>
    </subcellularLocation>
    <subcellularLocation>
        <location evidence="2">Cell membrane</location>
        <topology evidence="2">Peripheral membrane protein</topology>
    </subcellularLocation>
</comment>
<dbReference type="PIRSF" id="PIRSF002888">
    <property type="entry name" value="FliM"/>
    <property type="match status" value="1"/>
</dbReference>
<reference evidence="13" key="1">
    <citation type="submission" date="2018-01" db="EMBL/GenBank/DDBJ databases">
        <authorList>
            <person name="Regsiter A."/>
            <person name="William W."/>
        </authorList>
    </citation>
    <scope>NUCLEOTIDE SEQUENCE</scope>
    <source>
        <strain evidence="13">TRIP AH-1</strain>
    </source>
</reference>
<evidence type="ECO:0000256" key="7">
    <source>
        <dbReference type="ARBA" id="ARBA00022779"/>
    </source>
</evidence>
<evidence type="ECO:0000256" key="3">
    <source>
        <dbReference type="ARBA" id="ARBA00011049"/>
    </source>
</evidence>
<proteinExistence type="inferred from homology"/>
<dbReference type="PANTHER" id="PTHR30034">
    <property type="entry name" value="FLAGELLAR MOTOR SWITCH PROTEIN FLIM"/>
    <property type="match status" value="1"/>
</dbReference>
<dbReference type="GO" id="GO:0009425">
    <property type="term" value="C:bacterial-type flagellum basal body"/>
    <property type="evidence" value="ECO:0007669"/>
    <property type="project" value="UniProtKB-SubCell"/>
</dbReference>
<keyword evidence="6" id="KW-0145">Chemotaxis</keyword>
<evidence type="ECO:0000256" key="10">
    <source>
        <dbReference type="ARBA" id="ARBA00025044"/>
    </source>
</evidence>
<dbReference type="Pfam" id="PF02154">
    <property type="entry name" value="FliM"/>
    <property type="match status" value="1"/>
</dbReference>
<dbReference type="InterPro" id="IPR001689">
    <property type="entry name" value="Flag_FliM"/>
</dbReference>
<evidence type="ECO:0000256" key="8">
    <source>
        <dbReference type="ARBA" id="ARBA00023136"/>
    </source>
</evidence>
<dbReference type="NCBIfam" id="TIGR01397">
    <property type="entry name" value="fliM_switch"/>
    <property type="match status" value="1"/>
</dbReference>
<keyword evidence="9" id="KW-0975">Bacterial flagellum</keyword>
<dbReference type="PRINTS" id="PR00955">
    <property type="entry name" value="FLGMOTORFLIM"/>
</dbReference>
<evidence type="ECO:0000256" key="2">
    <source>
        <dbReference type="ARBA" id="ARBA00004202"/>
    </source>
</evidence>
<keyword evidence="8" id="KW-0472">Membrane</keyword>
<dbReference type="InterPro" id="IPR028976">
    <property type="entry name" value="CheC-like_sf"/>
</dbReference>
<evidence type="ECO:0000256" key="4">
    <source>
        <dbReference type="ARBA" id="ARBA00021898"/>
    </source>
</evidence>
<dbReference type="Gene3D" id="2.30.330.10">
    <property type="entry name" value="SpoA-like"/>
    <property type="match status" value="1"/>
</dbReference>
<accession>A0A445MTC1</accession>
<keyword evidence="5" id="KW-1003">Cell membrane</keyword>
<dbReference type="Gene3D" id="3.40.1550.10">
    <property type="entry name" value="CheC-like"/>
    <property type="match status" value="1"/>
</dbReference>
<dbReference type="GO" id="GO:0003774">
    <property type="term" value="F:cytoskeletal motor activity"/>
    <property type="evidence" value="ECO:0007669"/>
    <property type="project" value="InterPro"/>
</dbReference>
<evidence type="ECO:0000256" key="6">
    <source>
        <dbReference type="ARBA" id="ARBA00022500"/>
    </source>
</evidence>
<evidence type="ECO:0000259" key="12">
    <source>
        <dbReference type="Pfam" id="PF01052"/>
    </source>
</evidence>
<evidence type="ECO:0000256" key="1">
    <source>
        <dbReference type="ARBA" id="ARBA00004117"/>
    </source>
</evidence>
<dbReference type="GO" id="GO:0050918">
    <property type="term" value="P:positive chemotaxis"/>
    <property type="evidence" value="ECO:0007669"/>
    <property type="project" value="TreeGrafter"/>
</dbReference>
<keyword evidence="7" id="KW-0283">Flagellar rotation</keyword>
<dbReference type="Pfam" id="PF01052">
    <property type="entry name" value="FliMN_C"/>
    <property type="match status" value="1"/>
</dbReference>
<dbReference type="GO" id="GO:0005886">
    <property type="term" value="C:plasma membrane"/>
    <property type="evidence" value="ECO:0007669"/>
    <property type="project" value="UniProtKB-SubCell"/>
</dbReference>
<feature type="domain" description="Flagellar motor switch protein FliN-like C-terminal" evidence="12">
    <location>
        <begin position="251"/>
        <end position="319"/>
    </location>
</feature>
<keyword evidence="13" id="KW-0966">Cell projection</keyword>